<protein>
    <recommendedName>
        <fullName evidence="3">Zinc-finger domain-containing protein</fullName>
    </recommendedName>
</protein>
<evidence type="ECO:0000313" key="1">
    <source>
        <dbReference type="EMBL" id="RKN53337.1"/>
    </source>
</evidence>
<dbReference type="EMBL" id="RBAM01000127">
    <property type="protein sequence ID" value="RKN53337.1"/>
    <property type="molecule type" value="Genomic_DNA"/>
</dbReference>
<organism evidence="1 2">
    <name type="scientific">Streptomyces klenkii</name>
    <dbReference type="NCBI Taxonomy" id="1420899"/>
    <lineage>
        <taxon>Bacteria</taxon>
        <taxon>Bacillati</taxon>
        <taxon>Actinomycetota</taxon>
        <taxon>Actinomycetes</taxon>
        <taxon>Kitasatosporales</taxon>
        <taxon>Streptomycetaceae</taxon>
        <taxon>Streptomyces</taxon>
    </lineage>
</organism>
<sequence length="70" mass="7887">MPNYGRGPDELIWHKPGGRAVADFQPIACSDTEGLVMPWSAKDVPLDLDEPHQRWCPDCLALAREETRRA</sequence>
<accession>A0A3B0A1V5</accession>
<evidence type="ECO:0008006" key="3">
    <source>
        <dbReference type="Google" id="ProtNLM"/>
    </source>
</evidence>
<dbReference type="AlphaFoldDB" id="A0A3B0A1V5"/>
<keyword evidence="2" id="KW-1185">Reference proteome</keyword>
<comment type="caution">
    <text evidence="1">The sequence shown here is derived from an EMBL/GenBank/DDBJ whole genome shotgun (WGS) entry which is preliminary data.</text>
</comment>
<dbReference type="Proteomes" id="UP000270343">
    <property type="component" value="Unassembled WGS sequence"/>
</dbReference>
<reference evidence="1 2" key="1">
    <citation type="journal article" date="2015" name="Antonie Van Leeuwenhoek">
        <title>Streptomyces klenkii sp. nov., isolated from deep marine sediment.</title>
        <authorList>
            <person name="Veyisoglu A."/>
            <person name="Sahin N."/>
        </authorList>
    </citation>
    <scope>NUCLEOTIDE SEQUENCE [LARGE SCALE GENOMIC DNA]</scope>
    <source>
        <strain evidence="1 2">KCTC 29202</strain>
    </source>
</reference>
<name>A0A3B0A1V5_9ACTN</name>
<proteinExistence type="predicted"/>
<gene>
    <name evidence="1" type="ORF">D7231_35150</name>
</gene>
<evidence type="ECO:0000313" key="2">
    <source>
        <dbReference type="Proteomes" id="UP000270343"/>
    </source>
</evidence>